<proteinExistence type="predicted"/>
<accession>A0AA39U7X7</accession>
<evidence type="ECO:0000313" key="1">
    <source>
        <dbReference type="EMBL" id="KAK0476458.1"/>
    </source>
</evidence>
<comment type="caution">
    <text evidence="1">The sequence shown here is derived from an EMBL/GenBank/DDBJ whole genome shotgun (WGS) entry which is preliminary data.</text>
</comment>
<dbReference type="AlphaFoldDB" id="A0AA39U7X7"/>
<sequence length="241" mass="26968">MAMINNFVMEAVKKEMADIPADAALADEPEVYVAMIYDFVMEGMDKDSEIADILIDVALAYELEGYTNVAKCQQGRNLDSLPQESRHVGTAELECQTVQVKSVESSCNDRPATTQTAKVRRSSEEVTQQLGCREQREDEAKIILHGILAQDDSNFIIAVNSIFIEEKPTGKPDVLRLWQVGWLCISGEREVQALLEEWTLGYQTSWSRGSESEVLHSKSSQFWMSDGDTKLPVMVQGLKTI</sequence>
<gene>
    <name evidence="1" type="ORF">IW261DRAFT_1421753</name>
</gene>
<reference evidence="1" key="1">
    <citation type="submission" date="2023-06" db="EMBL/GenBank/DDBJ databases">
        <authorList>
            <consortium name="Lawrence Berkeley National Laboratory"/>
            <person name="Ahrendt S."/>
            <person name="Sahu N."/>
            <person name="Indic B."/>
            <person name="Wong-Bajracharya J."/>
            <person name="Merenyi Z."/>
            <person name="Ke H.-M."/>
            <person name="Monk M."/>
            <person name="Kocsube S."/>
            <person name="Drula E."/>
            <person name="Lipzen A."/>
            <person name="Balint B."/>
            <person name="Henrissat B."/>
            <person name="Andreopoulos B."/>
            <person name="Martin F.M."/>
            <person name="Harder C.B."/>
            <person name="Rigling D."/>
            <person name="Ford K.L."/>
            <person name="Foster G.D."/>
            <person name="Pangilinan J."/>
            <person name="Papanicolaou A."/>
            <person name="Barry K."/>
            <person name="LaButti K."/>
            <person name="Viragh M."/>
            <person name="Koriabine M."/>
            <person name="Yan M."/>
            <person name="Riley R."/>
            <person name="Champramary S."/>
            <person name="Plett K.L."/>
            <person name="Tsai I.J."/>
            <person name="Slot J."/>
            <person name="Sipos G."/>
            <person name="Plett J."/>
            <person name="Nagy L.G."/>
            <person name="Grigoriev I.V."/>
        </authorList>
    </citation>
    <scope>NUCLEOTIDE SEQUENCE</scope>
    <source>
        <strain evidence="1">ICMP 16352</strain>
    </source>
</reference>
<evidence type="ECO:0000313" key="2">
    <source>
        <dbReference type="Proteomes" id="UP001175227"/>
    </source>
</evidence>
<keyword evidence="2" id="KW-1185">Reference proteome</keyword>
<dbReference type="Proteomes" id="UP001175227">
    <property type="component" value="Unassembled WGS sequence"/>
</dbReference>
<name>A0AA39U7X7_9AGAR</name>
<organism evidence="1 2">
    <name type="scientific">Armillaria novae-zelandiae</name>
    <dbReference type="NCBI Taxonomy" id="153914"/>
    <lineage>
        <taxon>Eukaryota</taxon>
        <taxon>Fungi</taxon>
        <taxon>Dikarya</taxon>
        <taxon>Basidiomycota</taxon>
        <taxon>Agaricomycotina</taxon>
        <taxon>Agaricomycetes</taxon>
        <taxon>Agaricomycetidae</taxon>
        <taxon>Agaricales</taxon>
        <taxon>Marasmiineae</taxon>
        <taxon>Physalacriaceae</taxon>
        <taxon>Armillaria</taxon>
    </lineage>
</organism>
<protein>
    <submittedName>
        <fullName evidence="1">Uncharacterized protein</fullName>
    </submittedName>
</protein>
<dbReference type="EMBL" id="JAUEPR010000020">
    <property type="protein sequence ID" value="KAK0476458.1"/>
    <property type="molecule type" value="Genomic_DNA"/>
</dbReference>